<evidence type="ECO:0000256" key="4">
    <source>
        <dbReference type="ARBA" id="ARBA00022989"/>
    </source>
</evidence>
<dbReference type="PANTHER" id="PTHR47089">
    <property type="entry name" value="ABC TRANSPORTER, PERMEASE PROTEIN"/>
    <property type="match status" value="1"/>
</dbReference>
<reference evidence="7 8" key="2">
    <citation type="journal article" date="2014" name="Genome Announc.">
        <title>Complete Genome Sequence of the Subsurface, Mesophilic Sulfate-Reducing Bacterium Desulfovibrio aespoeensis Aspo-2.</title>
        <authorList>
            <person name="Pedersen K."/>
            <person name="Bengtsson A."/>
            <person name="Edlund J."/>
            <person name="Rabe L."/>
            <person name="Hazen T."/>
            <person name="Chakraborty R."/>
            <person name="Goodwin L."/>
            <person name="Shapiro N."/>
        </authorList>
    </citation>
    <scope>NUCLEOTIDE SEQUENCE [LARGE SCALE GENOMIC DNA]</scope>
    <source>
        <strain evidence="8">ATCC 700646 / DSM 10631 / Aspo-2</strain>
    </source>
</reference>
<dbReference type="Pfam" id="PF02653">
    <property type="entry name" value="BPD_transp_2"/>
    <property type="match status" value="1"/>
</dbReference>
<keyword evidence="5 6" id="KW-0472">Membrane</keyword>
<dbReference type="HOGENOM" id="CLU_040769_0_0_7"/>
<dbReference type="EMBL" id="CP002431">
    <property type="protein sequence ID" value="ADU63682.1"/>
    <property type="molecule type" value="Genomic_DNA"/>
</dbReference>
<proteinExistence type="predicted"/>
<dbReference type="GO" id="GO:0022857">
    <property type="term" value="F:transmembrane transporter activity"/>
    <property type="evidence" value="ECO:0007669"/>
    <property type="project" value="InterPro"/>
</dbReference>
<keyword evidence="4 6" id="KW-1133">Transmembrane helix</keyword>
<keyword evidence="8" id="KW-1185">Reference proteome</keyword>
<protein>
    <submittedName>
        <fullName evidence="7">Inner-membrane translocator</fullName>
    </submittedName>
</protein>
<dbReference type="KEGG" id="das:Daes_2686"/>
<dbReference type="Proteomes" id="UP000002191">
    <property type="component" value="Chromosome"/>
</dbReference>
<sequence precursor="true">MTRAMARTWTKSPALAEAGWLGAAMLLALGLTILVTLPSGAPPFETIAVLFEGGLGSVSKLGRVLAGWVPLTLCAVGLLVPFTARLWNIGVEGQVVMGAIFCTWALRPFDSGGVPEILLAMGAGILGGALWALLAGLLRVFGRVHEIFSGLGLNFVALGVTLWLIFGPWKRPGVASMSGTEPIDASLWLPRLGSMTVSWAALALALAAVIGVGLLLRRTTWGLKLRAVGENPKAATLFALGPRRRLLQAFMLCGGLAGLAGAIQVLGVYHRLLPSISSSYGYTALLVGMMASFRLGPVPFICLFFAVLNVGSIQLPLQLGLDSSLSGVIQGVMVLSVFLVHGLRLWLRQRGESA</sequence>
<dbReference type="GO" id="GO:0005886">
    <property type="term" value="C:plasma membrane"/>
    <property type="evidence" value="ECO:0007669"/>
    <property type="project" value="UniProtKB-SubCell"/>
</dbReference>
<feature type="transmembrane region" description="Helical" evidence="6">
    <location>
        <begin position="246"/>
        <end position="266"/>
    </location>
</feature>
<dbReference type="PANTHER" id="PTHR47089:SF1">
    <property type="entry name" value="GUANOSINE ABC TRANSPORTER PERMEASE PROTEIN NUPP"/>
    <property type="match status" value="1"/>
</dbReference>
<accession>E6VWS0</accession>
<keyword evidence="2" id="KW-1003">Cell membrane</keyword>
<evidence type="ECO:0000256" key="3">
    <source>
        <dbReference type="ARBA" id="ARBA00022692"/>
    </source>
</evidence>
<feature type="transmembrane region" description="Helical" evidence="6">
    <location>
        <begin position="300"/>
        <end position="321"/>
    </location>
</feature>
<evidence type="ECO:0000256" key="6">
    <source>
        <dbReference type="SAM" id="Phobius"/>
    </source>
</evidence>
<dbReference type="CDD" id="cd06580">
    <property type="entry name" value="TM_PBP1_transp_TpRbsC_like"/>
    <property type="match status" value="1"/>
</dbReference>
<feature type="transmembrane region" description="Helical" evidence="6">
    <location>
        <begin position="197"/>
        <end position="216"/>
    </location>
</feature>
<feature type="transmembrane region" description="Helical" evidence="6">
    <location>
        <begin position="87"/>
        <end position="106"/>
    </location>
</feature>
<evidence type="ECO:0000313" key="8">
    <source>
        <dbReference type="Proteomes" id="UP000002191"/>
    </source>
</evidence>
<dbReference type="eggNOG" id="COG4603">
    <property type="taxonomic scope" value="Bacteria"/>
</dbReference>
<keyword evidence="3 6" id="KW-0812">Transmembrane</keyword>
<evidence type="ECO:0000256" key="2">
    <source>
        <dbReference type="ARBA" id="ARBA00022475"/>
    </source>
</evidence>
<organism evidence="7 8">
    <name type="scientific">Pseudodesulfovibrio aespoeensis (strain ATCC 700646 / DSM 10631 / Aspo-2)</name>
    <name type="common">Desulfovibrio aespoeensis</name>
    <dbReference type="NCBI Taxonomy" id="643562"/>
    <lineage>
        <taxon>Bacteria</taxon>
        <taxon>Pseudomonadati</taxon>
        <taxon>Thermodesulfobacteriota</taxon>
        <taxon>Desulfovibrionia</taxon>
        <taxon>Desulfovibrionales</taxon>
        <taxon>Desulfovibrionaceae</taxon>
    </lineage>
</organism>
<gene>
    <name evidence="7" type="ordered locus">Daes_2686</name>
</gene>
<dbReference type="STRING" id="643562.Daes_2686"/>
<name>E6VWS0_PSEA9</name>
<feature type="transmembrane region" description="Helical" evidence="6">
    <location>
        <begin position="327"/>
        <end position="347"/>
    </location>
</feature>
<feature type="transmembrane region" description="Helical" evidence="6">
    <location>
        <begin position="20"/>
        <end position="41"/>
    </location>
</feature>
<evidence type="ECO:0000313" key="7">
    <source>
        <dbReference type="EMBL" id="ADU63682.1"/>
    </source>
</evidence>
<feature type="transmembrane region" description="Helical" evidence="6">
    <location>
        <begin position="118"/>
        <end position="140"/>
    </location>
</feature>
<comment type="subcellular location">
    <subcellularLocation>
        <location evidence="1">Cell membrane</location>
        <topology evidence="1">Multi-pass membrane protein</topology>
    </subcellularLocation>
</comment>
<feature type="transmembrane region" description="Helical" evidence="6">
    <location>
        <begin position="147"/>
        <end position="166"/>
    </location>
</feature>
<dbReference type="InterPro" id="IPR001851">
    <property type="entry name" value="ABC_transp_permease"/>
</dbReference>
<feature type="transmembrane region" description="Helical" evidence="6">
    <location>
        <begin position="61"/>
        <end position="80"/>
    </location>
</feature>
<evidence type="ECO:0000256" key="1">
    <source>
        <dbReference type="ARBA" id="ARBA00004651"/>
    </source>
</evidence>
<dbReference type="AlphaFoldDB" id="E6VWS0"/>
<reference evidence="8" key="1">
    <citation type="submission" date="2010-12" db="EMBL/GenBank/DDBJ databases">
        <title>Complete sequence of Desulfovibrio aespoeensis Aspo-2.</title>
        <authorList>
            <consortium name="US DOE Joint Genome Institute"/>
            <person name="Lucas S."/>
            <person name="Copeland A."/>
            <person name="Lapidus A."/>
            <person name="Cheng J.-F."/>
            <person name="Goodwin L."/>
            <person name="Pitluck S."/>
            <person name="Chertkov O."/>
            <person name="Misra M."/>
            <person name="Detter J.C."/>
            <person name="Han C."/>
            <person name="Tapia R."/>
            <person name="Land M."/>
            <person name="Hauser L."/>
            <person name="Kyrpides N."/>
            <person name="Ivanova N."/>
            <person name="Ovchinnikova G."/>
            <person name="Pedersen K."/>
            <person name="Jagevall S."/>
            <person name="Hazen T."/>
            <person name="Woyke T."/>
        </authorList>
    </citation>
    <scope>NUCLEOTIDE SEQUENCE [LARGE SCALE GENOMIC DNA]</scope>
    <source>
        <strain evidence="8">ATCC 700646 / DSM 10631 / Aspo-2</strain>
    </source>
</reference>
<evidence type="ECO:0000256" key="5">
    <source>
        <dbReference type="ARBA" id="ARBA00023136"/>
    </source>
</evidence>